<dbReference type="AlphaFoldDB" id="A0A7W9HU09"/>
<reference evidence="1 2" key="1">
    <citation type="submission" date="2020-08" db="EMBL/GenBank/DDBJ databases">
        <title>Sequencing the genomes of 1000 actinobacteria strains.</title>
        <authorList>
            <person name="Klenk H.-P."/>
        </authorList>
    </citation>
    <scope>NUCLEOTIDE SEQUENCE [LARGE SCALE GENOMIC DNA]</scope>
    <source>
        <strain evidence="1 2">DSM 45486</strain>
    </source>
</reference>
<evidence type="ECO:0000313" key="1">
    <source>
        <dbReference type="EMBL" id="MBB5808220.1"/>
    </source>
</evidence>
<dbReference type="EMBL" id="JACHMO010000001">
    <property type="protein sequence ID" value="MBB5808220.1"/>
    <property type="molecule type" value="Genomic_DNA"/>
</dbReference>
<dbReference type="RefSeq" id="WP_221483806.1">
    <property type="nucleotide sequence ID" value="NZ_JACHMO010000001.1"/>
</dbReference>
<comment type="caution">
    <text evidence="1">The sequence shown here is derived from an EMBL/GenBank/DDBJ whole genome shotgun (WGS) entry which is preliminary data.</text>
</comment>
<name>A0A7W9HU09_9PSEU</name>
<dbReference type="Proteomes" id="UP000552097">
    <property type="component" value="Unassembled WGS sequence"/>
</dbReference>
<organism evidence="1 2">
    <name type="scientific">Saccharothrix ecbatanensis</name>
    <dbReference type="NCBI Taxonomy" id="1105145"/>
    <lineage>
        <taxon>Bacteria</taxon>
        <taxon>Bacillati</taxon>
        <taxon>Actinomycetota</taxon>
        <taxon>Actinomycetes</taxon>
        <taxon>Pseudonocardiales</taxon>
        <taxon>Pseudonocardiaceae</taxon>
        <taxon>Saccharothrix</taxon>
    </lineage>
</organism>
<sequence>MERFEAGRTYENVYLLVVDAAGYSNAVLDHPRDRVAGAFDLFRDRTVTGMSELAAANGCGRAELWSWQGDGGIFAFHDDNESVALDTALVMGRRLVRDDLHHLREHFARMAVLSGLHVRVALHKDTIRYRGDSSALHTPGINFVSHLEHVTPRDCLAISEEVHRIGGDHVTDFEAVGEFEGKLVHLLAPEGASAKRLWLAGRGFADGSAVHVYRERPSQADKARLLATADREVVDMGTALNTCAGYLTTTERPALFRNAVLAFLSRGGAYRCLVMDPDGPLTAAHAHDRREDLHSRVRRSVERFAEFKARYADVTDGFEVHQVAGYPGFAALGADLGSEHGLLMYSPYLGVPPTAGPVLERGGMPHYLVDRSAGQVFETLRSVIRSFIEADGTRRLL</sequence>
<dbReference type="InterPro" id="IPR029787">
    <property type="entry name" value="Nucleotide_cyclase"/>
</dbReference>
<keyword evidence="2" id="KW-1185">Reference proteome</keyword>
<accession>A0A7W9HU09</accession>
<proteinExistence type="predicted"/>
<gene>
    <name evidence="1" type="ORF">F4560_007988</name>
</gene>
<dbReference type="SUPFAM" id="SSF55073">
    <property type="entry name" value="Nucleotide cyclase"/>
    <property type="match status" value="1"/>
</dbReference>
<evidence type="ECO:0000313" key="2">
    <source>
        <dbReference type="Proteomes" id="UP000552097"/>
    </source>
</evidence>
<protein>
    <submittedName>
        <fullName evidence="1">Class 3 adenylate cyclase</fullName>
    </submittedName>
</protein>
<dbReference type="Gene3D" id="3.30.70.1230">
    <property type="entry name" value="Nucleotide cyclase"/>
    <property type="match status" value="1"/>
</dbReference>